<evidence type="ECO:0000256" key="2">
    <source>
        <dbReference type="SAM" id="Phobius"/>
    </source>
</evidence>
<evidence type="ECO:0008006" key="6">
    <source>
        <dbReference type="Google" id="ProtNLM"/>
    </source>
</evidence>
<feature type="chain" id="PRO_5030953476" description="DUF4350 domain-containing protein" evidence="3">
    <location>
        <begin position="47"/>
        <end position="678"/>
    </location>
</feature>
<protein>
    <recommendedName>
        <fullName evidence="6">DUF4350 domain-containing protein</fullName>
    </recommendedName>
</protein>
<gene>
    <name evidence="4" type="ORF">HNR57_002056</name>
</gene>
<feature type="signal peptide" evidence="3">
    <location>
        <begin position="1"/>
        <end position="46"/>
    </location>
</feature>
<keyword evidence="2" id="KW-0812">Transmembrane</keyword>
<dbReference type="EMBL" id="JACHGV010000003">
    <property type="protein sequence ID" value="MBB6076151.1"/>
    <property type="molecule type" value="Genomic_DNA"/>
</dbReference>
<keyword evidence="3" id="KW-0732">Signal</keyword>
<sequence length="678" mass="71845">MRAVTTNNACTKRIWGTRYSGARVLGRLLALCALTALFATATPAVAADSPTRAAYLADRLRENPVHVTDQLPREVPRSTAPGLARIAKKTGVPTYVLVLPLQGGTDGRQLLGAVHDRLGRDGLYVLFEGPDIAEARAFGVDAPTDAAITVTQYELPYDAGVLRSFERFADVIAQGGQKAGARAEAAREQHREDEPADLYIGPSDRQNQSFLTGILLTGVPLTILLLAAYAGRGRPKKPVRRRFVLGAALLSAAAVALTATVVFDQTRSSAAKPPTPADLSARVERVAAGLKQDPVYADPESLRVLDARQLDRLHERIRDFRRSDGGGPVYVSLVPQTPESESAGDSGLFAAAVHAKVGGDGVYVVADPDDGTIDVHNHGLRLDGNSLSFDVPDAITLGDSRADEAGDHLLGERLDALMTFLDDTPRTDRPWSEPAPPAAPSAADETALPPLFSTDFWPGLLVGAFAALLLSSLVAGATWIVRALRRRRSPEPEPSGSLPLTAPTEPSASYLRRTAYAELTALSAGFTDPEDRDRAWDHLDAALLLVDGDPGRVRQPGTDAATLVAVIVLARAGRAALAGEPADLCCGVNPLHGPAARRHHVRVSAEANSRRLLPVCPLCGDAAVAAPGDIPGRLLKLPDPSLGNTRLPYYDVTDGPLTAVPHGIARLIDKVRETAGVH</sequence>
<accession>A0A7W9T9P5</accession>
<dbReference type="Proteomes" id="UP000591537">
    <property type="component" value="Unassembled WGS sequence"/>
</dbReference>
<evidence type="ECO:0000313" key="5">
    <source>
        <dbReference type="Proteomes" id="UP000591537"/>
    </source>
</evidence>
<feature type="transmembrane region" description="Helical" evidence="2">
    <location>
        <begin position="243"/>
        <end position="263"/>
    </location>
</feature>
<reference evidence="4 5" key="1">
    <citation type="submission" date="2020-08" db="EMBL/GenBank/DDBJ databases">
        <title>Genomic Encyclopedia of Type Strains, Phase IV (KMG-IV): sequencing the most valuable type-strain genomes for metagenomic binning, comparative biology and taxonomic classification.</title>
        <authorList>
            <person name="Goeker M."/>
        </authorList>
    </citation>
    <scope>NUCLEOTIDE SEQUENCE [LARGE SCALE GENOMIC DNA]</scope>
    <source>
        <strain evidence="4 5">DSM 43350</strain>
    </source>
</reference>
<name>A0A7W9T9P5_9ACTN</name>
<keyword evidence="2" id="KW-1133">Transmembrane helix</keyword>
<proteinExistence type="predicted"/>
<feature type="region of interest" description="Disordered" evidence="1">
    <location>
        <begin position="424"/>
        <end position="445"/>
    </location>
</feature>
<feature type="transmembrane region" description="Helical" evidence="2">
    <location>
        <begin position="456"/>
        <end position="481"/>
    </location>
</feature>
<organism evidence="4 5">
    <name type="scientific">Streptomyces paradoxus</name>
    <dbReference type="NCBI Taxonomy" id="66375"/>
    <lineage>
        <taxon>Bacteria</taxon>
        <taxon>Bacillati</taxon>
        <taxon>Actinomycetota</taxon>
        <taxon>Actinomycetes</taxon>
        <taxon>Kitasatosporales</taxon>
        <taxon>Streptomycetaceae</taxon>
        <taxon>Streptomyces</taxon>
    </lineage>
</organism>
<feature type="transmembrane region" description="Helical" evidence="2">
    <location>
        <begin position="210"/>
        <end position="231"/>
    </location>
</feature>
<dbReference type="RefSeq" id="WP_313673287.1">
    <property type="nucleotide sequence ID" value="NZ_BAAARS010000003.1"/>
</dbReference>
<comment type="caution">
    <text evidence="4">The sequence shown here is derived from an EMBL/GenBank/DDBJ whole genome shotgun (WGS) entry which is preliminary data.</text>
</comment>
<feature type="region of interest" description="Disordered" evidence="1">
    <location>
        <begin position="180"/>
        <end position="202"/>
    </location>
</feature>
<feature type="compositionally biased region" description="Basic and acidic residues" evidence="1">
    <location>
        <begin position="184"/>
        <end position="193"/>
    </location>
</feature>
<dbReference type="AlphaFoldDB" id="A0A7W9T9P5"/>
<evidence type="ECO:0000256" key="1">
    <source>
        <dbReference type="SAM" id="MobiDB-lite"/>
    </source>
</evidence>
<keyword evidence="5" id="KW-1185">Reference proteome</keyword>
<evidence type="ECO:0000256" key="3">
    <source>
        <dbReference type="SAM" id="SignalP"/>
    </source>
</evidence>
<evidence type="ECO:0000313" key="4">
    <source>
        <dbReference type="EMBL" id="MBB6076151.1"/>
    </source>
</evidence>
<keyword evidence="2" id="KW-0472">Membrane</keyword>